<gene>
    <name evidence="1" type="ORF">FD32_GL000323</name>
</gene>
<dbReference type="OrthoDB" id="2322182at2"/>
<dbReference type="EMBL" id="AZGM01000077">
    <property type="protein sequence ID" value="KRM26674.1"/>
    <property type="molecule type" value="Genomic_DNA"/>
</dbReference>
<reference evidence="1 2" key="1">
    <citation type="journal article" date="2015" name="Genome Announc.">
        <title>Expanding the biotechnology potential of lactobacilli through comparative genomics of 213 strains and associated genera.</title>
        <authorList>
            <person name="Sun Z."/>
            <person name="Harris H.M."/>
            <person name="McCann A."/>
            <person name="Guo C."/>
            <person name="Argimon S."/>
            <person name="Zhang W."/>
            <person name="Yang X."/>
            <person name="Jeffery I.B."/>
            <person name="Cooney J.C."/>
            <person name="Kagawa T.F."/>
            <person name="Liu W."/>
            <person name="Song Y."/>
            <person name="Salvetti E."/>
            <person name="Wrobel A."/>
            <person name="Rasinkangas P."/>
            <person name="Parkhill J."/>
            <person name="Rea M.C."/>
            <person name="O'Sullivan O."/>
            <person name="Ritari J."/>
            <person name="Douillard F.P."/>
            <person name="Paul Ross R."/>
            <person name="Yang R."/>
            <person name="Briner A.E."/>
            <person name="Felis G.E."/>
            <person name="de Vos W.M."/>
            <person name="Barrangou R."/>
            <person name="Klaenhammer T.R."/>
            <person name="Caufield P.W."/>
            <person name="Cui Y."/>
            <person name="Zhang H."/>
            <person name="O'Toole P.W."/>
        </authorList>
    </citation>
    <scope>NUCLEOTIDE SEQUENCE [LARGE SCALE GENOMIC DNA]</scope>
    <source>
        <strain evidence="1 2">DSM 6035</strain>
    </source>
</reference>
<protein>
    <submittedName>
        <fullName evidence="1">Uncharacterized protein</fullName>
    </submittedName>
</protein>
<name>A0A0R1X978_9LACO</name>
<dbReference type="AlphaFoldDB" id="A0A0R1X978"/>
<accession>A0A0R1X978</accession>
<keyword evidence="2" id="KW-1185">Reference proteome</keyword>
<evidence type="ECO:0000313" key="1">
    <source>
        <dbReference type="EMBL" id="KRM26674.1"/>
    </source>
</evidence>
<organism evidence="1 2">
    <name type="scientific">Limosilactobacillus panis DSM 6035</name>
    <dbReference type="NCBI Taxonomy" id="1423782"/>
    <lineage>
        <taxon>Bacteria</taxon>
        <taxon>Bacillati</taxon>
        <taxon>Bacillota</taxon>
        <taxon>Bacilli</taxon>
        <taxon>Lactobacillales</taxon>
        <taxon>Lactobacillaceae</taxon>
        <taxon>Limosilactobacillus</taxon>
    </lineage>
</organism>
<dbReference type="RefSeq" id="WP_047769727.1">
    <property type="nucleotide sequence ID" value="NZ_AZGM01000077.1"/>
</dbReference>
<dbReference type="Proteomes" id="UP000051412">
    <property type="component" value="Unassembled WGS sequence"/>
</dbReference>
<sequence length="89" mass="9828">MATNLSRTDELRGLLSDIARKQFKSSRQINPQSNLFLTAQYAVEKGYIEDAKLDTSFSASLAEINLTQATLTAAGERKLALLVNHNTKD</sequence>
<dbReference type="STRING" id="1423782.FD32_GL000323"/>
<evidence type="ECO:0000313" key="2">
    <source>
        <dbReference type="Proteomes" id="UP000051412"/>
    </source>
</evidence>
<comment type="caution">
    <text evidence="1">The sequence shown here is derived from an EMBL/GenBank/DDBJ whole genome shotgun (WGS) entry which is preliminary data.</text>
</comment>
<dbReference type="PATRIC" id="fig|1423782.4.peg.330"/>
<proteinExistence type="predicted"/>